<feature type="compositionally biased region" description="Basic residues" evidence="1">
    <location>
        <begin position="99"/>
        <end position="118"/>
    </location>
</feature>
<feature type="compositionally biased region" description="Low complexity" evidence="1">
    <location>
        <begin position="957"/>
        <end position="967"/>
    </location>
</feature>
<feature type="compositionally biased region" description="Polar residues" evidence="1">
    <location>
        <begin position="664"/>
        <end position="675"/>
    </location>
</feature>
<feature type="compositionally biased region" description="Acidic residues" evidence="1">
    <location>
        <begin position="133"/>
        <end position="143"/>
    </location>
</feature>
<dbReference type="OrthoDB" id="2384350at2759"/>
<feature type="compositionally biased region" description="Polar residues" evidence="1">
    <location>
        <begin position="943"/>
        <end position="954"/>
    </location>
</feature>
<dbReference type="CDD" id="cd17716">
    <property type="entry name" value="BRCT_microcephalin_rpt1"/>
    <property type="match status" value="1"/>
</dbReference>
<name>A0A0B7F590_THACB</name>
<organism evidence="3 4">
    <name type="scientific">Thanatephorus cucumeris (strain AG1-IB / isolate 7/3/14)</name>
    <name type="common">Lettuce bottom rot fungus</name>
    <name type="synonym">Rhizoctonia solani</name>
    <dbReference type="NCBI Taxonomy" id="1108050"/>
    <lineage>
        <taxon>Eukaryota</taxon>
        <taxon>Fungi</taxon>
        <taxon>Dikarya</taxon>
        <taxon>Basidiomycota</taxon>
        <taxon>Agaricomycotina</taxon>
        <taxon>Agaricomycetes</taxon>
        <taxon>Cantharellales</taxon>
        <taxon>Ceratobasidiaceae</taxon>
        <taxon>Rhizoctonia</taxon>
        <taxon>Rhizoctonia solani AG-1</taxon>
    </lineage>
</organism>
<dbReference type="Proteomes" id="UP000059188">
    <property type="component" value="Unassembled WGS sequence"/>
</dbReference>
<feature type="compositionally biased region" description="Low complexity" evidence="1">
    <location>
        <begin position="915"/>
        <end position="935"/>
    </location>
</feature>
<protein>
    <submittedName>
        <fullName evidence="3">Structural constituent of cell wall</fullName>
    </submittedName>
</protein>
<feature type="compositionally biased region" description="Acidic residues" evidence="1">
    <location>
        <begin position="1090"/>
        <end position="1102"/>
    </location>
</feature>
<feature type="compositionally biased region" description="Basic and acidic residues" evidence="1">
    <location>
        <begin position="1262"/>
        <end position="1271"/>
    </location>
</feature>
<dbReference type="STRING" id="1108050.A0A0B7F590"/>
<feature type="compositionally biased region" description="Polar residues" evidence="1">
    <location>
        <begin position="471"/>
        <end position="484"/>
    </location>
</feature>
<feature type="region of interest" description="Disordered" evidence="1">
    <location>
        <begin position="1"/>
        <end position="154"/>
    </location>
</feature>
<evidence type="ECO:0000313" key="3">
    <source>
        <dbReference type="EMBL" id="CEL52700.1"/>
    </source>
</evidence>
<feature type="compositionally biased region" description="Basic and acidic residues" evidence="1">
    <location>
        <begin position="456"/>
        <end position="470"/>
    </location>
</feature>
<dbReference type="EMBL" id="LN679109">
    <property type="protein sequence ID" value="CEL52700.1"/>
    <property type="molecule type" value="Genomic_DNA"/>
</dbReference>
<dbReference type="PROSITE" id="PS50172">
    <property type="entry name" value="BRCT"/>
    <property type="match status" value="1"/>
</dbReference>
<evidence type="ECO:0000259" key="2">
    <source>
        <dbReference type="PROSITE" id="PS50172"/>
    </source>
</evidence>
<reference evidence="3 4" key="1">
    <citation type="submission" date="2014-11" db="EMBL/GenBank/DDBJ databases">
        <authorList>
            <person name="Wibberg Daniel"/>
        </authorList>
    </citation>
    <scope>NUCLEOTIDE SEQUENCE [LARGE SCALE GENOMIC DNA]</scope>
    <source>
        <strain evidence="3">Rhizoctonia solani AG1-IB 7/3/14</strain>
    </source>
</reference>
<evidence type="ECO:0000256" key="1">
    <source>
        <dbReference type="SAM" id="MobiDB-lite"/>
    </source>
</evidence>
<dbReference type="InterPro" id="IPR001357">
    <property type="entry name" value="BRCT_dom"/>
</dbReference>
<gene>
    <name evidence="3" type="ORF">RSOLAG1IB_05906</name>
</gene>
<feature type="region of interest" description="Disordered" evidence="1">
    <location>
        <begin position="350"/>
        <end position="410"/>
    </location>
</feature>
<dbReference type="InterPro" id="IPR036420">
    <property type="entry name" value="BRCT_dom_sf"/>
</dbReference>
<dbReference type="Gene3D" id="3.40.50.10190">
    <property type="entry name" value="BRCT domain"/>
    <property type="match status" value="1"/>
</dbReference>
<feature type="domain" description="BRCT" evidence="2">
    <location>
        <begin position="1137"/>
        <end position="1202"/>
    </location>
</feature>
<feature type="compositionally biased region" description="Polar residues" evidence="1">
    <location>
        <begin position="1059"/>
        <end position="1068"/>
    </location>
</feature>
<feature type="compositionally biased region" description="Basic residues" evidence="1">
    <location>
        <begin position="48"/>
        <end position="61"/>
    </location>
</feature>
<feature type="region of interest" description="Disordered" evidence="1">
    <location>
        <begin position="442"/>
        <end position="596"/>
    </location>
</feature>
<feature type="compositionally biased region" description="Low complexity" evidence="1">
    <location>
        <begin position="758"/>
        <end position="778"/>
    </location>
</feature>
<dbReference type="SMART" id="SM00292">
    <property type="entry name" value="BRCT"/>
    <property type="match status" value="1"/>
</dbReference>
<dbReference type="Pfam" id="PF00533">
    <property type="entry name" value="BRCT"/>
    <property type="match status" value="1"/>
</dbReference>
<sequence length="1288" mass="135709">MPPRKKTRGALKRLSSDSAGEDNVNTKRPRADVEGDATSHTSLDAAPRPRKQITYKSKARQKAGLGVASPPKLTNFGFNVENKPKHGRALFHLSPSPRAKAKRSKVFASPKARRRKSKGGANTSTDASRIEVTLDDDSEEDGAEPNNSTGTLVEHDEFDDQPAPLPTLPAIRPITGPGLEIRTPLQGRVVPTLQSLSKRPHATPVPLFAATPRHLHTQLPPVADNETDAPLSPSKLHSVPIFAPTPSRALAVPSTPAYKSRTMPIFTPSVRRTEGESPAKKPPPMFAPTENPFASVTTPAPSNAVTAPPKLPLFSSALPATVIPETPTTKGRSLPTFTPKMLFPPPIAEETEEKPLTSGASKPAVFGGVLEDENESTPRVNRQVVQLREQDAPPEKEETEQTEVVGPNQSVATLVEEGPADVSMADLFNDTMVQFTPRSARVLGGKQGSFVSSDSELERIESSQPDERTRVSQSIEHTGSSESVPETKPSPLPSDRVTRSRSRSESASALDPAVRGPVGPSREGSAVPSRAGSQAPQTRSVSRGPSPTAENEPTAPKSRRGSTSSQKRSRSASVAIEIPAPPTATSRSASSLGPLVTDQPTLFALKSRLQSRTNSMDEHRTSQTAAIMMDTPREEDVPSAFPNPDPMDPETSPLSSVPDDMSFSFINGGNTTAGDTTMRDAGDTTVCPDQNGDTTMRLRGSAESLNSSPASPPAPTSPVSSLPASPEKRPQLSSSPTRPEGNTEANDVLVPVSDAVIPTSFPSTRTRSSSLTSMSELTDLSDDEGHLEVVEPAPTGAETESKKSMIPLPKRPGTPGPPPRPPTPGKAKTPFGARAGLAPANGMTPGPSRSGIPVGLASAKKSGIPTPGPANKAALAIGSITPGPSTSAAALGLGKPTAASRSNLPARTRSGATKARSLAAPTASTAAKTRTKVVTAPPPPRSRITSFMKPNSAVNRPPVSSSSAIAPPSAPIGTNPSPRKGQSKDDSDLPGSRRSMISKDTQASLSSLSSALERLARPSLLGSRPGLPPRPGTSMGFVPPQRPGSSLGFSEKRTKENGPRSSTGSETSKLVAKPASTSTIKGKAKAKDEGSDDGVYEGSDEDDKTKADPNGPLRTCVAFVDVRTAAGENSGGAFAHMLKKLGAKIVSRPTPSTTHIIFKSGHQSTLTKYKLYDDPKPFLVGIAWVVQCAEKLARVDEEGFRVKTDEVSALDLKRRRKAELPHQMQFMARDPNPSGPKFGSMSAEASAVSKSLEASADEVMQDAERAAERGKQRVQQKLVPRVRDRSPS</sequence>
<evidence type="ECO:0000313" key="4">
    <source>
        <dbReference type="Proteomes" id="UP000059188"/>
    </source>
</evidence>
<accession>A0A0B7F590</accession>
<proteinExistence type="predicted"/>
<feature type="region of interest" description="Disordered" evidence="1">
    <location>
        <begin position="627"/>
        <end position="1112"/>
    </location>
</feature>
<keyword evidence="4" id="KW-1185">Reference proteome</keyword>
<feature type="compositionally biased region" description="Basic residues" evidence="1">
    <location>
        <begin position="1"/>
        <end position="11"/>
    </location>
</feature>
<feature type="compositionally biased region" description="Low complexity" evidence="1">
    <location>
        <begin position="1003"/>
        <end position="1025"/>
    </location>
</feature>
<feature type="compositionally biased region" description="Pro residues" evidence="1">
    <location>
        <begin position="809"/>
        <end position="824"/>
    </location>
</feature>
<dbReference type="SUPFAM" id="SSF52113">
    <property type="entry name" value="BRCT domain"/>
    <property type="match status" value="1"/>
</dbReference>
<feature type="region of interest" description="Disordered" evidence="1">
    <location>
        <begin position="1226"/>
        <end position="1288"/>
    </location>
</feature>
<feature type="compositionally biased region" description="Polar residues" evidence="1">
    <location>
        <begin position="531"/>
        <end position="551"/>
    </location>
</feature>